<name>A0ABW3L4V9_9BACI</name>
<organism evidence="2 3">
    <name type="scientific">Thalassobacillus hwangdonensis</name>
    <dbReference type="NCBI Taxonomy" id="546108"/>
    <lineage>
        <taxon>Bacteria</taxon>
        <taxon>Bacillati</taxon>
        <taxon>Bacillota</taxon>
        <taxon>Bacilli</taxon>
        <taxon>Bacillales</taxon>
        <taxon>Bacillaceae</taxon>
        <taxon>Thalassobacillus</taxon>
    </lineage>
</organism>
<reference evidence="3" key="1">
    <citation type="journal article" date="2019" name="Int. J. Syst. Evol. Microbiol.">
        <title>The Global Catalogue of Microorganisms (GCM) 10K type strain sequencing project: providing services to taxonomists for standard genome sequencing and annotation.</title>
        <authorList>
            <consortium name="The Broad Institute Genomics Platform"/>
            <consortium name="The Broad Institute Genome Sequencing Center for Infectious Disease"/>
            <person name="Wu L."/>
            <person name="Ma J."/>
        </authorList>
    </citation>
    <scope>NUCLEOTIDE SEQUENCE [LARGE SCALE GENOMIC DNA]</scope>
    <source>
        <strain evidence="3">CCUG 56607</strain>
    </source>
</reference>
<evidence type="ECO:0000313" key="2">
    <source>
        <dbReference type="EMBL" id="MFD1019763.1"/>
    </source>
</evidence>
<comment type="caution">
    <text evidence="2">The sequence shown here is derived from an EMBL/GenBank/DDBJ whole genome shotgun (WGS) entry which is preliminary data.</text>
</comment>
<dbReference type="EMBL" id="JBHTKL010000005">
    <property type="protein sequence ID" value="MFD1019763.1"/>
    <property type="molecule type" value="Genomic_DNA"/>
</dbReference>
<gene>
    <name evidence="2" type="ORF">ACFQ2J_11320</name>
</gene>
<keyword evidence="3" id="KW-1185">Reference proteome</keyword>
<dbReference type="RefSeq" id="WP_386060186.1">
    <property type="nucleotide sequence ID" value="NZ_JBHTKL010000005.1"/>
</dbReference>
<feature type="transmembrane region" description="Helical" evidence="1">
    <location>
        <begin position="6"/>
        <end position="25"/>
    </location>
</feature>
<keyword evidence="1" id="KW-0812">Transmembrane</keyword>
<sequence>MELDINMVVLAAGIALAGYFIGNGLRNFGQPNAMERQLDKWETEAYEDTSEPKKKA</sequence>
<accession>A0ABW3L4V9</accession>
<dbReference type="Proteomes" id="UP001596990">
    <property type="component" value="Unassembled WGS sequence"/>
</dbReference>
<evidence type="ECO:0000256" key="1">
    <source>
        <dbReference type="SAM" id="Phobius"/>
    </source>
</evidence>
<evidence type="ECO:0000313" key="3">
    <source>
        <dbReference type="Proteomes" id="UP001596990"/>
    </source>
</evidence>
<proteinExistence type="predicted"/>
<keyword evidence="1" id="KW-1133">Transmembrane helix</keyword>
<keyword evidence="1" id="KW-0472">Membrane</keyword>
<protein>
    <submittedName>
        <fullName evidence="2">Uncharacterized protein</fullName>
    </submittedName>
</protein>